<dbReference type="EMBL" id="RBXN01000001">
    <property type="protein sequence ID" value="RKT61548.1"/>
    <property type="molecule type" value="Genomic_DNA"/>
</dbReference>
<accession>A0A495WP22</accession>
<keyword evidence="4" id="KW-1185">Reference proteome</keyword>
<dbReference type="Pfam" id="PF00534">
    <property type="entry name" value="Glycos_transf_1"/>
    <property type="match status" value="1"/>
</dbReference>
<dbReference type="InterPro" id="IPR001296">
    <property type="entry name" value="Glyco_trans_1"/>
</dbReference>
<sequence length="420" mass="47811">MESLDRSNIKKILLTTTGLSSVGQGGGISSYVHDLATNFVNKGYKVTVYLVRQSEPVFPTASVYDYSFFQIPNKRCDESVLVSEIYKSILALNPDVIINNDVSYIAGLWSVLDTKIIRISVMHGFKEGFTWSNFGIQGKMAIYNWKYIDYIVCQNEAMVADASKKYHIPEQKFCCIHQTVNFVPVQKLKKSSFSILFAGGASYSKGADIAYNVAKELKNTSLNFEFHWCLPAGKYKKYFESDRRFVFHGALSRESFLQTLGNSDCILIPTRMDTGPLLLVEALAQGVIPLCNDVKSAIPDLIKSGKNGFIVKKNRVREYLRIIEDLSKKNIVSISDLAKESYQKTLTPECQVLSFEQLFRKNTSLMQRSFSSQNVVHFHLYNTALYHKVSYVRILNKVINAFEIVMTDRLYKNCFKYLLK</sequence>
<reference evidence="3 4" key="1">
    <citation type="submission" date="2018-10" db="EMBL/GenBank/DDBJ databases">
        <title>Genomic Encyclopedia of Archaeal and Bacterial Type Strains, Phase II (KMG-II): from individual species to whole genera.</title>
        <authorList>
            <person name="Goeker M."/>
        </authorList>
    </citation>
    <scope>NUCLEOTIDE SEQUENCE [LARGE SCALE GENOMIC DNA]</scope>
    <source>
        <strain evidence="3 4">NSB1</strain>
    </source>
</reference>
<dbReference type="SUPFAM" id="SSF53756">
    <property type="entry name" value="UDP-Glycosyltransferase/glycogen phosphorylase"/>
    <property type="match status" value="1"/>
</dbReference>
<dbReference type="RefSeq" id="WP_022601056.1">
    <property type="nucleotide sequence ID" value="NZ_KI440792.1"/>
</dbReference>
<gene>
    <name evidence="3" type="ORF">BC742_0602</name>
</gene>
<evidence type="ECO:0000313" key="3">
    <source>
        <dbReference type="EMBL" id="RKT61548.1"/>
    </source>
</evidence>
<dbReference type="PANTHER" id="PTHR12526:SF630">
    <property type="entry name" value="GLYCOSYLTRANSFERASE"/>
    <property type="match status" value="1"/>
</dbReference>
<name>A0A495WP22_9BACT</name>
<evidence type="ECO:0000259" key="2">
    <source>
        <dbReference type="Pfam" id="PF13439"/>
    </source>
</evidence>
<organism evidence="3 4">
    <name type="scientific">Coprobacter fastidiosus NSB1 = JCM 33896</name>
    <dbReference type="NCBI Taxonomy" id="1349822"/>
    <lineage>
        <taxon>Bacteria</taxon>
        <taxon>Pseudomonadati</taxon>
        <taxon>Bacteroidota</taxon>
        <taxon>Bacteroidia</taxon>
        <taxon>Bacteroidales</taxon>
        <taxon>Barnesiellaceae</taxon>
        <taxon>Coprobacter</taxon>
    </lineage>
</organism>
<dbReference type="InterPro" id="IPR028098">
    <property type="entry name" value="Glyco_trans_4-like_N"/>
</dbReference>
<feature type="domain" description="Glycosyl transferase family 1" evidence="1">
    <location>
        <begin position="187"/>
        <end position="330"/>
    </location>
</feature>
<comment type="caution">
    <text evidence="3">The sequence shown here is derived from an EMBL/GenBank/DDBJ whole genome shotgun (WGS) entry which is preliminary data.</text>
</comment>
<dbReference type="Pfam" id="PF13439">
    <property type="entry name" value="Glyco_transf_4"/>
    <property type="match status" value="1"/>
</dbReference>
<evidence type="ECO:0000259" key="1">
    <source>
        <dbReference type="Pfam" id="PF00534"/>
    </source>
</evidence>
<dbReference type="Proteomes" id="UP000269493">
    <property type="component" value="Unassembled WGS sequence"/>
</dbReference>
<dbReference type="PANTHER" id="PTHR12526">
    <property type="entry name" value="GLYCOSYLTRANSFERASE"/>
    <property type="match status" value="1"/>
</dbReference>
<keyword evidence="3" id="KW-0808">Transferase</keyword>
<feature type="domain" description="Glycosyltransferase subfamily 4-like N-terminal" evidence="2">
    <location>
        <begin position="26"/>
        <end position="180"/>
    </location>
</feature>
<dbReference type="CDD" id="cd03801">
    <property type="entry name" value="GT4_PimA-like"/>
    <property type="match status" value="1"/>
</dbReference>
<dbReference type="Gene3D" id="3.40.50.2000">
    <property type="entry name" value="Glycogen Phosphorylase B"/>
    <property type="match status" value="2"/>
</dbReference>
<proteinExistence type="predicted"/>
<dbReference type="OrthoDB" id="9792269at2"/>
<dbReference type="AlphaFoldDB" id="A0A495WP22"/>
<dbReference type="GO" id="GO:0016757">
    <property type="term" value="F:glycosyltransferase activity"/>
    <property type="evidence" value="ECO:0007669"/>
    <property type="project" value="InterPro"/>
</dbReference>
<evidence type="ECO:0000313" key="4">
    <source>
        <dbReference type="Proteomes" id="UP000269493"/>
    </source>
</evidence>
<dbReference type="GeneID" id="92927743"/>
<protein>
    <submittedName>
        <fullName evidence="3">Glycosyltransferase involved in cell wall biosynthesis</fullName>
    </submittedName>
</protein>